<evidence type="ECO:0000256" key="5">
    <source>
        <dbReference type="ARBA" id="ARBA00051816"/>
    </source>
</evidence>
<dbReference type="InterPro" id="IPR023660">
    <property type="entry name" value="Arg_Kinase"/>
</dbReference>
<dbReference type="CDD" id="cd07930">
    <property type="entry name" value="bacterial_phosphagen_kinase"/>
    <property type="match status" value="1"/>
</dbReference>
<dbReference type="GO" id="GO:1990424">
    <property type="term" value="F:protein arginine kinase activity"/>
    <property type="evidence" value="ECO:0007669"/>
    <property type="project" value="UniProtKB-EC"/>
</dbReference>
<dbReference type="Proteomes" id="UP000094296">
    <property type="component" value="Unassembled WGS sequence"/>
</dbReference>
<evidence type="ECO:0000256" key="4">
    <source>
        <dbReference type="ARBA" id="ARBA00022840"/>
    </source>
</evidence>
<dbReference type="GO" id="GO:0005615">
    <property type="term" value="C:extracellular space"/>
    <property type="evidence" value="ECO:0007669"/>
    <property type="project" value="TreeGrafter"/>
</dbReference>
<dbReference type="GO" id="GO:0046314">
    <property type="term" value="P:phosphocreatine biosynthetic process"/>
    <property type="evidence" value="ECO:0007669"/>
    <property type="project" value="InterPro"/>
</dbReference>
<dbReference type="Pfam" id="PF00217">
    <property type="entry name" value="ATP-gua_Ptrans"/>
    <property type="match status" value="1"/>
</dbReference>
<name>A0A1E5G4M8_9FIRM</name>
<dbReference type="HAMAP" id="MF_00602">
    <property type="entry name" value="Prot_Arg_kinase"/>
    <property type="match status" value="1"/>
</dbReference>
<dbReference type="GO" id="GO:0004111">
    <property type="term" value="F:creatine kinase activity"/>
    <property type="evidence" value="ECO:0007669"/>
    <property type="project" value="InterPro"/>
</dbReference>
<comment type="catalytic activity">
    <reaction evidence="5 6">
        <text>L-arginyl-[protein] + ATP = N(omega)-phospho-L-arginyl-[protein] + ADP + H(+)</text>
        <dbReference type="Rhea" id="RHEA:43384"/>
        <dbReference type="Rhea" id="RHEA-COMP:10532"/>
        <dbReference type="Rhea" id="RHEA-COMP:10533"/>
        <dbReference type="ChEBI" id="CHEBI:15378"/>
        <dbReference type="ChEBI" id="CHEBI:29965"/>
        <dbReference type="ChEBI" id="CHEBI:30616"/>
        <dbReference type="ChEBI" id="CHEBI:83226"/>
        <dbReference type="ChEBI" id="CHEBI:456216"/>
        <dbReference type="EC" id="2.7.14.1"/>
    </reaction>
</comment>
<proteinExistence type="inferred from homology"/>
<feature type="binding site" evidence="7">
    <location>
        <begin position="206"/>
        <end position="211"/>
    </location>
    <ligand>
        <name>ATP</name>
        <dbReference type="ChEBI" id="CHEBI:30616"/>
    </ligand>
</feature>
<dbReference type="InterPro" id="IPR000749">
    <property type="entry name" value="ATP-guanido_PTrfase"/>
</dbReference>
<dbReference type="EC" id="2.7.14.1" evidence="6"/>
<organism evidence="9 10">
    <name type="scientific">Desulfuribacillus alkaliarsenatis</name>
    <dbReference type="NCBI Taxonomy" id="766136"/>
    <lineage>
        <taxon>Bacteria</taxon>
        <taxon>Bacillati</taxon>
        <taxon>Bacillota</taxon>
        <taxon>Desulfuribacillia</taxon>
        <taxon>Desulfuribacillales</taxon>
        <taxon>Desulfuribacillaceae</taxon>
        <taxon>Desulfuribacillus</taxon>
    </lineage>
</organism>
<evidence type="ECO:0000256" key="3">
    <source>
        <dbReference type="ARBA" id="ARBA00022777"/>
    </source>
</evidence>
<comment type="caution">
    <text evidence="6">Lacks conserved residue(s) required for the propagation of feature annotation.</text>
</comment>
<feature type="binding site" evidence="6 7">
    <location>
        <position position="90"/>
    </location>
    <ligand>
        <name>ATP</name>
        <dbReference type="ChEBI" id="CHEBI:30616"/>
    </ligand>
</feature>
<feature type="domain" description="Phosphagen kinase C-terminal" evidence="8">
    <location>
        <begin position="22"/>
        <end position="253"/>
    </location>
</feature>
<keyword evidence="1 6" id="KW-0808">Transferase</keyword>
<evidence type="ECO:0000313" key="9">
    <source>
        <dbReference type="EMBL" id="OEF97970.1"/>
    </source>
</evidence>
<feature type="binding site" evidence="6 7">
    <location>
        <position position="124"/>
    </location>
    <ligand>
        <name>ATP</name>
        <dbReference type="ChEBI" id="CHEBI:30616"/>
    </ligand>
</feature>
<dbReference type="GO" id="GO:0005524">
    <property type="term" value="F:ATP binding"/>
    <property type="evidence" value="ECO:0007669"/>
    <property type="project" value="UniProtKB-UniRule"/>
</dbReference>
<comment type="caution">
    <text evidence="9">The sequence shown here is derived from an EMBL/GenBank/DDBJ whole genome shotgun (WGS) entry which is preliminary data.</text>
</comment>
<dbReference type="Gene3D" id="3.30.590.10">
    <property type="entry name" value="Glutamine synthetase/guanido kinase, catalytic domain"/>
    <property type="match status" value="1"/>
</dbReference>
<dbReference type="PANTHER" id="PTHR11547">
    <property type="entry name" value="ARGININE OR CREATINE KINASE"/>
    <property type="match status" value="1"/>
</dbReference>
<dbReference type="InterPro" id="IPR022414">
    <property type="entry name" value="ATP-guanido_PTrfase_cat"/>
</dbReference>
<feature type="binding site" evidence="6 7">
    <location>
        <begin position="175"/>
        <end position="179"/>
    </location>
    <ligand>
        <name>ATP</name>
        <dbReference type="ChEBI" id="CHEBI:30616"/>
    </ligand>
</feature>
<dbReference type="FunFam" id="3.30.590.10:FF:000007">
    <property type="entry name" value="Protein-arginine kinase"/>
    <property type="match status" value="1"/>
</dbReference>
<dbReference type="OrthoDB" id="9791353at2"/>
<keyword evidence="10" id="KW-1185">Reference proteome</keyword>
<evidence type="ECO:0000256" key="7">
    <source>
        <dbReference type="PROSITE-ProRule" id="PRU00843"/>
    </source>
</evidence>
<accession>A0A1E5G4M8</accession>
<dbReference type="InterPro" id="IPR014746">
    <property type="entry name" value="Gln_synth/guanido_kin_cat_dom"/>
</dbReference>
<dbReference type="AlphaFoldDB" id="A0A1E5G4M8"/>
<keyword evidence="3 6" id="KW-0418">Kinase</keyword>
<sequence length="355" mass="40064">MEKYIDKGLSDWMQQDGPESDVVLSSRVRLARNIKGLPFAPLMTDKATKQLIDQARNAMNQQYLQELGSFELLKLKDISPLDRKILVEKHLISPKLDSEYMQTAVVLKDDEAANVMLNEEDHMRIQCIFPGFQLRTSYDLANQIDDSLEATIDYAFDEKLGYLTSCLTNVGTGLRASVMVHIPALVITGQVKRLLSAIQRVGLAVRGYYGEGSEAVGNLFQISNQITLGYSEDEILENLEDVIKQVIEHERDARKHVLAHMKINIEDKIYRSLGILLYARAISGQEAMERISDVRLGIDLGMLKGISANILKELMVITGPGYLQKLANRELSSDEWDSKRAKIIRERLANIQIDK</sequence>
<evidence type="ECO:0000256" key="1">
    <source>
        <dbReference type="ARBA" id="ARBA00022679"/>
    </source>
</evidence>
<dbReference type="RefSeq" id="WP_069642367.1">
    <property type="nucleotide sequence ID" value="NZ_MIJE01000002.1"/>
</dbReference>
<keyword evidence="2 6" id="KW-0547">Nucleotide-binding</keyword>
<feature type="binding site" evidence="6 7">
    <location>
        <begin position="25"/>
        <end position="29"/>
    </location>
    <ligand>
        <name>ATP</name>
        <dbReference type="ChEBI" id="CHEBI:30616"/>
    </ligand>
</feature>
<evidence type="ECO:0000256" key="6">
    <source>
        <dbReference type="HAMAP-Rule" id="MF_00602"/>
    </source>
</evidence>
<dbReference type="STRING" id="766136.BHF68_12945"/>
<dbReference type="PANTHER" id="PTHR11547:SF38">
    <property type="entry name" value="ARGININE KINASE 1-RELATED"/>
    <property type="match status" value="1"/>
</dbReference>
<keyword evidence="4 6" id="KW-0067">ATP-binding</keyword>
<evidence type="ECO:0000313" key="10">
    <source>
        <dbReference type="Proteomes" id="UP000094296"/>
    </source>
</evidence>
<dbReference type="NCBIfam" id="NF002194">
    <property type="entry name" value="PRK01059.1-4"/>
    <property type="match status" value="1"/>
</dbReference>
<dbReference type="SUPFAM" id="SSF55931">
    <property type="entry name" value="Glutamine synthetase/guanido kinase"/>
    <property type="match status" value="1"/>
</dbReference>
<comment type="function">
    <text evidence="6">Catalyzes the specific phosphorylation of arginine residues in proteins.</text>
</comment>
<comment type="similarity">
    <text evidence="6 7">Belongs to the ATP:guanido phosphotransferase family.</text>
</comment>
<evidence type="ECO:0000259" key="8">
    <source>
        <dbReference type="PROSITE" id="PS51510"/>
    </source>
</evidence>
<protein>
    <recommendedName>
        <fullName evidence="6">Protein-arginine kinase</fullName>
        <ecNumber evidence="6">2.7.14.1</ecNumber>
    </recommendedName>
</protein>
<dbReference type="PROSITE" id="PS51510">
    <property type="entry name" value="PHOSPHAGEN_KINASE_C"/>
    <property type="match status" value="1"/>
</dbReference>
<dbReference type="EMBL" id="MIJE01000002">
    <property type="protein sequence ID" value="OEF97970.1"/>
    <property type="molecule type" value="Genomic_DNA"/>
</dbReference>
<gene>
    <name evidence="6" type="primary">mcsB</name>
    <name evidence="9" type="ORF">BHF68_12945</name>
</gene>
<evidence type="ECO:0000256" key="2">
    <source>
        <dbReference type="ARBA" id="ARBA00022741"/>
    </source>
</evidence>
<reference evidence="9 10" key="1">
    <citation type="submission" date="2016-09" db="EMBL/GenBank/DDBJ databases">
        <title>Draft genome sequence for the type strain of Desulfuribacillus alkaliarsenatis AHT28, an obligately anaerobic, sulfidogenic bacterium isolated from Russian soda lake sediments.</title>
        <authorList>
            <person name="Abin C.A."/>
            <person name="Hollibaugh J.T."/>
        </authorList>
    </citation>
    <scope>NUCLEOTIDE SEQUENCE [LARGE SCALE GENOMIC DNA]</scope>
    <source>
        <strain evidence="9 10">AHT28</strain>
    </source>
</reference>